<evidence type="ECO:0000313" key="2">
    <source>
        <dbReference type="Proteomes" id="UP001279660"/>
    </source>
</evidence>
<keyword evidence="2" id="KW-1185">Reference proteome</keyword>
<dbReference type="SUPFAM" id="SSF55785">
    <property type="entry name" value="PYP-like sensor domain (PAS domain)"/>
    <property type="match status" value="1"/>
</dbReference>
<evidence type="ECO:0000313" key="1">
    <source>
        <dbReference type="EMBL" id="MDX5983619.1"/>
    </source>
</evidence>
<dbReference type="Gene3D" id="3.30.450.20">
    <property type="entry name" value="PAS domain"/>
    <property type="match status" value="1"/>
</dbReference>
<dbReference type="InterPro" id="IPR035965">
    <property type="entry name" value="PAS-like_dom_sf"/>
</dbReference>
<protein>
    <submittedName>
        <fullName evidence="1">Uncharacterized protein</fullName>
    </submittedName>
</protein>
<reference evidence="1 2" key="1">
    <citation type="submission" date="2023-11" db="EMBL/GenBank/DDBJ databases">
        <title>MicrobeMod: A computational toolkit for identifying prokaryotic methylation and restriction-modification with nanopore sequencing.</title>
        <authorList>
            <person name="Crits-Christoph A."/>
            <person name="Kang S.C."/>
            <person name="Lee H."/>
            <person name="Ostrov N."/>
        </authorList>
    </citation>
    <scope>NUCLEOTIDE SEQUENCE [LARGE SCALE GENOMIC DNA]</scope>
    <source>
        <strain evidence="1 2">ATCC 14820</strain>
    </source>
</reference>
<dbReference type="EMBL" id="JAWXXV010000001">
    <property type="protein sequence ID" value="MDX5983619.1"/>
    <property type="molecule type" value="Genomic_DNA"/>
</dbReference>
<accession>A0ABU4PJK1</accession>
<dbReference type="RefSeq" id="WP_010404750.1">
    <property type="nucleotide sequence ID" value="NZ_JAWXXV010000001.1"/>
</dbReference>
<sequence>MNIIPALSHAVGGRFIDVPASVSAGLWSCDLATERLTWSDGVYDLFGVPRGGRIDRHAAAARYTPGSRIALECRRMAAIRDRSGFTLDAEITVGPTRRWIRIVAQVECDEGKPMRLFGSKTDVTFEKMAGLSKDH</sequence>
<gene>
    <name evidence="1" type="ORF">SIL82_05045</name>
</gene>
<proteinExistence type="predicted"/>
<organism evidence="1 2">
    <name type="scientific">Sphingomonas echinoides</name>
    <dbReference type="NCBI Taxonomy" id="59803"/>
    <lineage>
        <taxon>Bacteria</taxon>
        <taxon>Pseudomonadati</taxon>
        <taxon>Pseudomonadota</taxon>
        <taxon>Alphaproteobacteria</taxon>
        <taxon>Sphingomonadales</taxon>
        <taxon>Sphingomonadaceae</taxon>
        <taxon>Sphingomonas</taxon>
    </lineage>
</organism>
<dbReference type="Proteomes" id="UP001279660">
    <property type="component" value="Unassembled WGS sequence"/>
</dbReference>
<comment type="caution">
    <text evidence="1">The sequence shown here is derived from an EMBL/GenBank/DDBJ whole genome shotgun (WGS) entry which is preliminary data.</text>
</comment>
<name>A0ABU4PJK1_9SPHN</name>